<gene>
    <name evidence="2" type="ORF">U9M48_038996</name>
</gene>
<dbReference type="EMBL" id="CP144753">
    <property type="protein sequence ID" value="WVZ92969.1"/>
    <property type="molecule type" value="Genomic_DNA"/>
</dbReference>
<organism evidence="2 3">
    <name type="scientific">Paspalum notatum var. saurae</name>
    <dbReference type="NCBI Taxonomy" id="547442"/>
    <lineage>
        <taxon>Eukaryota</taxon>
        <taxon>Viridiplantae</taxon>
        <taxon>Streptophyta</taxon>
        <taxon>Embryophyta</taxon>
        <taxon>Tracheophyta</taxon>
        <taxon>Spermatophyta</taxon>
        <taxon>Magnoliopsida</taxon>
        <taxon>Liliopsida</taxon>
        <taxon>Poales</taxon>
        <taxon>Poaceae</taxon>
        <taxon>PACMAD clade</taxon>
        <taxon>Panicoideae</taxon>
        <taxon>Andropogonodae</taxon>
        <taxon>Paspaleae</taxon>
        <taxon>Paspalinae</taxon>
        <taxon>Paspalum</taxon>
    </lineage>
</organism>
<proteinExistence type="predicted"/>
<dbReference type="Proteomes" id="UP001341281">
    <property type="component" value="Chromosome 09"/>
</dbReference>
<sequence>MAHAASATSSAKPCGAATGAELEDVEWRDPQGVWEEPWRGGEDAKKHGVGGPEFEREAGSVRTWWSCARDGEESAAAVEGMRRASESDRVRRWQWRLRTRLNYSAANLHVRVRAWAEVLMG</sequence>
<evidence type="ECO:0000313" key="3">
    <source>
        <dbReference type="Proteomes" id="UP001341281"/>
    </source>
</evidence>
<accession>A0AAQ3UIN0</accession>
<feature type="compositionally biased region" description="Polar residues" evidence="1">
    <location>
        <begin position="1"/>
        <end position="11"/>
    </location>
</feature>
<keyword evidence="3" id="KW-1185">Reference proteome</keyword>
<feature type="compositionally biased region" description="Basic and acidic residues" evidence="1">
    <location>
        <begin position="36"/>
        <end position="46"/>
    </location>
</feature>
<protein>
    <submittedName>
        <fullName evidence="2">Uncharacterized protein</fullName>
    </submittedName>
</protein>
<name>A0AAQ3UIN0_PASNO</name>
<dbReference type="AlphaFoldDB" id="A0AAQ3UIN0"/>
<evidence type="ECO:0000313" key="2">
    <source>
        <dbReference type="EMBL" id="WVZ92969.1"/>
    </source>
</evidence>
<reference evidence="2 3" key="1">
    <citation type="submission" date="2024-02" db="EMBL/GenBank/DDBJ databases">
        <title>High-quality chromosome-scale genome assembly of Pensacola bahiagrass (Paspalum notatum Flugge var. saurae).</title>
        <authorList>
            <person name="Vega J.M."/>
            <person name="Podio M."/>
            <person name="Orjuela J."/>
            <person name="Siena L.A."/>
            <person name="Pessino S.C."/>
            <person name="Combes M.C."/>
            <person name="Mariac C."/>
            <person name="Albertini E."/>
            <person name="Pupilli F."/>
            <person name="Ortiz J.P.A."/>
            <person name="Leblanc O."/>
        </authorList>
    </citation>
    <scope>NUCLEOTIDE SEQUENCE [LARGE SCALE GENOMIC DNA]</scope>
    <source>
        <strain evidence="2">R1</strain>
        <tissue evidence="2">Leaf</tissue>
    </source>
</reference>
<evidence type="ECO:0000256" key="1">
    <source>
        <dbReference type="SAM" id="MobiDB-lite"/>
    </source>
</evidence>
<feature type="region of interest" description="Disordered" evidence="1">
    <location>
        <begin position="1"/>
        <end position="55"/>
    </location>
</feature>